<proteinExistence type="predicted"/>
<dbReference type="Proteomes" id="UP000823616">
    <property type="component" value="Unassembled WGS sequence"/>
</dbReference>
<reference evidence="3" key="1">
    <citation type="submission" date="2020-10" db="EMBL/GenBank/DDBJ databases">
        <authorList>
            <person name="Gilroy R."/>
        </authorList>
    </citation>
    <scope>NUCLEOTIDE SEQUENCE</scope>
    <source>
        <strain evidence="3">B3-4054</strain>
    </source>
</reference>
<dbReference type="AlphaFoldDB" id="A0A9D9EP05"/>
<gene>
    <name evidence="3" type="ORF">IAA96_03135</name>
</gene>
<feature type="compositionally biased region" description="Gly residues" evidence="1">
    <location>
        <begin position="37"/>
        <end position="55"/>
    </location>
</feature>
<sequence>MKKQKKLPAFSAVIFAAAVIGFFAACDTGNGGGSSDGAFTDGGSGTPGVSGGTPGSGTSSSGPAVSTDSWENVSDQSGMITYDIASLEVDNTDNYLYVDVEFLTDEILLWSNDRISVVINAGQNKNIDVSKNGASSAEDGANEYQYGIASSASVSADYAWSFSVWQSDDGYSGSKTVPWLQSLENMKTSRISWDENEFTGGPESLVYAVGLETNSIGFVIPMADLGNPAPGTEIKVFAAVSNIWSDGSVALKDGIPAAAISSTSNNDTVLSIDMSRALSYTVR</sequence>
<keyword evidence="2" id="KW-0732">Signal</keyword>
<accession>A0A9D9EP05</accession>
<evidence type="ECO:0000313" key="4">
    <source>
        <dbReference type="Proteomes" id="UP000823616"/>
    </source>
</evidence>
<name>A0A9D9EP05_9SPIR</name>
<dbReference type="PROSITE" id="PS51257">
    <property type="entry name" value="PROKAR_LIPOPROTEIN"/>
    <property type="match status" value="1"/>
</dbReference>
<feature type="chain" id="PRO_5039544859" evidence="2">
    <location>
        <begin position="25"/>
        <end position="283"/>
    </location>
</feature>
<feature type="region of interest" description="Disordered" evidence="1">
    <location>
        <begin position="37"/>
        <end position="70"/>
    </location>
</feature>
<reference evidence="3" key="2">
    <citation type="journal article" date="2021" name="PeerJ">
        <title>Extensive microbial diversity within the chicken gut microbiome revealed by metagenomics and culture.</title>
        <authorList>
            <person name="Gilroy R."/>
            <person name="Ravi A."/>
            <person name="Getino M."/>
            <person name="Pursley I."/>
            <person name="Horton D.L."/>
            <person name="Alikhan N.F."/>
            <person name="Baker D."/>
            <person name="Gharbi K."/>
            <person name="Hall N."/>
            <person name="Watson M."/>
            <person name="Adriaenssens E.M."/>
            <person name="Foster-Nyarko E."/>
            <person name="Jarju S."/>
            <person name="Secka A."/>
            <person name="Antonio M."/>
            <person name="Oren A."/>
            <person name="Chaudhuri R.R."/>
            <person name="La Ragione R."/>
            <person name="Hildebrand F."/>
            <person name="Pallen M.J."/>
        </authorList>
    </citation>
    <scope>NUCLEOTIDE SEQUENCE</scope>
    <source>
        <strain evidence="3">B3-4054</strain>
    </source>
</reference>
<evidence type="ECO:0000256" key="2">
    <source>
        <dbReference type="SAM" id="SignalP"/>
    </source>
</evidence>
<comment type="caution">
    <text evidence="3">The sequence shown here is derived from an EMBL/GenBank/DDBJ whole genome shotgun (WGS) entry which is preliminary data.</text>
</comment>
<evidence type="ECO:0000313" key="3">
    <source>
        <dbReference type="EMBL" id="MBO8450080.1"/>
    </source>
</evidence>
<organism evidence="3 4">
    <name type="scientific">Candidatus Avitreponema avistercoris</name>
    <dbReference type="NCBI Taxonomy" id="2840705"/>
    <lineage>
        <taxon>Bacteria</taxon>
        <taxon>Pseudomonadati</taxon>
        <taxon>Spirochaetota</taxon>
        <taxon>Spirochaetia</taxon>
        <taxon>Spirochaetales</taxon>
        <taxon>Candidatus Avitreponema</taxon>
    </lineage>
</organism>
<dbReference type="EMBL" id="JADIMS010000051">
    <property type="protein sequence ID" value="MBO8450080.1"/>
    <property type="molecule type" value="Genomic_DNA"/>
</dbReference>
<evidence type="ECO:0000256" key="1">
    <source>
        <dbReference type="SAM" id="MobiDB-lite"/>
    </source>
</evidence>
<feature type="signal peptide" evidence="2">
    <location>
        <begin position="1"/>
        <end position="24"/>
    </location>
</feature>
<protein>
    <submittedName>
        <fullName evidence="3">Uncharacterized protein</fullName>
    </submittedName>
</protein>